<evidence type="ECO:0000256" key="1">
    <source>
        <dbReference type="ARBA" id="ARBA00005417"/>
    </source>
</evidence>
<protein>
    <submittedName>
        <fullName evidence="10">ATP-binding cassette domain-containing protein</fullName>
    </submittedName>
</protein>
<dbReference type="InterPro" id="IPR027417">
    <property type="entry name" value="P-loop_NTPase"/>
</dbReference>
<dbReference type="InterPro" id="IPR050166">
    <property type="entry name" value="ABC_transporter_ATP-bind"/>
</dbReference>
<comment type="similarity">
    <text evidence="1">Belongs to the ABC transporter superfamily.</text>
</comment>
<keyword evidence="7" id="KW-0472">Membrane</keyword>
<dbReference type="SMART" id="SM00382">
    <property type="entry name" value="AAA"/>
    <property type="match status" value="1"/>
</dbReference>
<keyword evidence="5 10" id="KW-0067">ATP-binding</keyword>
<keyword evidence="3" id="KW-1003">Cell membrane</keyword>
<dbReference type="PANTHER" id="PTHR42788">
    <property type="entry name" value="TAURINE IMPORT ATP-BINDING PROTEIN-RELATED"/>
    <property type="match status" value="1"/>
</dbReference>
<evidence type="ECO:0000256" key="5">
    <source>
        <dbReference type="ARBA" id="ARBA00022840"/>
    </source>
</evidence>
<evidence type="ECO:0000259" key="9">
    <source>
        <dbReference type="PROSITE" id="PS50893"/>
    </source>
</evidence>
<feature type="compositionally biased region" description="Basic and acidic residues" evidence="8">
    <location>
        <begin position="8"/>
        <end position="17"/>
    </location>
</feature>
<keyword evidence="4" id="KW-0547">Nucleotide-binding</keyword>
<evidence type="ECO:0000256" key="8">
    <source>
        <dbReference type="SAM" id="MobiDB-lite"/>
    </source>
</evidence>
<dbReference type="EMBL" id="JABWDU010000002">
    <property type="protein sequence ID" value="NVD38780.1"/>
    <property type="molecule type" value="Genomic_DNA"/>
</dbReference>
<keyword evidence="11" id="KW-1185">Reference proteome</keyword>
<comment type="caution">
    <text evidence="10">The sequence shown here is derived from an EMBL/GenBank/DDBJ whole genome shotgun (WGS) entry which is preliminary data.</text>
</comment>
<evidence type="ECO:0000256" key="3">
    <source>
        <dbReference type="ARBA" id="ARBA00022475"/>
    </source>
</evidence>
<dbReference type="InterPro" id="IPR003439">
    <property type="entry name" value="ABC_transporter-like_ATP-bd"/>
</dbReference>
<dbReference type="SUPFAM" id="SSF52540">
    <property type="entry name" value="P-loop containing nucleoside triphosphate hydrolases"/>
    <property type="match status" value="1"/>
</dbReference>
<reference evidence="10 11" key="1">
    <citation type="submission" date="2020-06" db="EMBL/GenBank/DDBJ databases">
        <authorList>
            <person name="Grouzdev D.S."/>
        </authorList>
    </citation>
    <scope>NUCLEOTIDE SEQUENCE [LARGE SCALE GENOMIC DNA]</scope>
    <source>
        <strain evidence="10 11">HO-A22</strain>
    </source>
</reference>
<dbReference type="AlphaFoldDB" id="A0A7Y6Q4C1"/>
<evidence type="ECO:0000313" key="11">
    <source>
        <dbReference type="Proteomes" id="UP000520198"/>
    </source>
</evidence>
<dbReference type="Proteomes" id="UP000520198">
    <property type="component" value="Unassembled WGS sequence"/>
</dbReference>
<keyword evidence="6" id="KW-1278">Translocase</keyword>
<dbReference type="PROSITE" id="PS50893">
    <property type="entry name" value="ABC_TRANSPORTER_2"/>
    <property type="match status" value="1"/>
</dbReference>
<dbReference type="Gene3D" id="3.40.50.300">
    <property type="entry name" value="P-loop containing nucleotide triphosphate hydrolases"/>
    <property type="match status" value="1"/>
</dbReference>
<dbReference type="InterPro" id="IPR017871">
    <property type="entry name" value="ABC_transporter-like_CS"/>
</dbReference>
<dbReference type="Pfam" id="PF00005">
    <property type="entry name" value="ABC_tran"/>
    <property type="match status" value="1"/>
</dbReference>
<evidence type="ECO:0000256" key="7">
    <source>
        <dbReference type="ARBA" id="ARBA00023136"/>
    </source>
</evidence>
<dbReference type="GO" id="GO:0005524">
    <property type="term" value="F:ATP binding"/>
    <property type="evidence" value="ECO:0007669"/>
    <property type="project" value="UniProtKB-KW"/>
</dbReference>
<accession>A0A7Y6Q4C1</accession>
<evidence type="ECO:0000313" key="10">
    <source>
        <dbReference type="EMBL" id="NVD38780.1"/>
    </source>
</evidence>
<dbReference type="PANTHER" id="PTHR42788:SF17">
    <property type="entry name" value="ALIPHATIC SULFONATES IMPORT ATP-BINDING PROTEIN SSUB"/>
    <property type="match status" value="1"/>
</dbReference>
<gene>
    <name evidence="10" type="ORF">HT585_07940</name>
</gene>
<dbReference type="PROSITE" id="PS00211">
    <property type="entry name" value="ABC_TRANSPORTER_1"/>
    <property type="match status" value="1"/>
</dbReference>
<name>A0A7Y6Q4C1_9HYPH</name>
<organism evidence="10 11">
    <name type="scientific">Ensifer oleiphilus</name>
    <dbReference type="NCBI Taxonomy" id="2742698"/>
    <lineage>
        <taxon>Bacteria</taxon>
        <taxon>Pseudomonadati</taxon>
        <taxon>Pseudomonadota</taxon>
        <taxon>Alphaproteobacteria</taxon>
        <taxon>Hyphomicrobiales</taxon>
        <taxon>Rhizobiaceae</taxon>
        <taxon>Sinorhizobium/Ensifer group</taxon>
        <taxon>Ensifer</taxon>
    </lineage>
</organism>
<dbReference type="CDD" id="cd03293">
    <property type="entry name" value="ABC_NrtD_SsuB_transporters"/>
    <property type="match status" value="1"/>
</dbReference>
<evidence type="ECO:0000256" key="6">
    <source>
        <dbReference type="ARBA" id="ARBA00022967"/>
    </source>
</evidence>
<sequence>MSVIALHPNREQERNRIDAPGTERAAPLPQASPAVPLAFSLSGIGKRFGDKTVLDGIDLDVPEGQFVAVIGKSGCGKSTLLRILAGLDKPTSGTFTIPAGSTPDRRSRIMFQEPRLLPWERIGRNVEVGLTGIAKGEVARDLSLKILDEVGLADRAEEWPSVLSGGQKQRVALARALVAHPFVLALDEPLGALDALTRIEMQQLLERIWQQQNFTAVLVTHDVAEAVALADRVVVIDEGRIALDLPIPLARPRRHGSPDTARLEGQILDRLFGRG</sequence>
<proteinExistence type="inferred from homology"/>
<feature type="domain" description="ABC transporter" evidence="9">
    <location>
        <begin position="39"/>
        <end position="263"/>
    </location>
</feature>
<dbReference type="GO" id="GO:0016887">
    <property type="term" value="F:ATP hydrolysis activity"/>
    <property type="evidence" value="ECO:0007669"/>
    <property type="project" value="InterPro"/>
</dbReference>
<dbReference type="InterPro" id="IPR003593">
    <property type="entry name" value="AAA+_ATPase"/>
</dbReference>
<dbReference type="RefSeq" id="WP_176352410.1">
    <property type="nucleotide sequence ID" value="NZ_JABWDU010000002.1"/>
</dbReference>
<keyword evidence="2" id="KW-0813">Transport</keyword>
<evidence type="ECO:0000256" key="2">
    <source>
        <dbReference type="ARBA" id="ARBA00022448"/>
    </source>
</evidence>
<evidence type="ECO:0000256" key="4">
    <source>
        <dbReference type="ARBA" id="ARBA00022741"/>
    </source>
</evidence>
<feature type="region of interest" description="Disordered" evidence="8">
    <location>
        <begin position="1"/>
        <end position="29"/>
    </location>
</feature>